<protein>
    <recommendedName>
        <fullName evidence="2">DAGKc domain-containing protein</fullName>
    </recommendedName>
</protein>
<organism evidence="3 4">
    <name type="scientific">Elysia crispata</name>
    <name type="common">lettuce slug</name>
    <dbReference type="NCBI Taxonomy" id="231223"/>
    <lineage>
        <taxon>Eukaryota</taxon>
        <taxon>Metazoa</taxon>
        <taxon>Spiralia</taxon>
        <taxon>Lophotrochozoa</taxon>
        <taxon>Mollusca</taxon>
        <taxon>Gastropoda</taxon>
        <taxon>Heterobranchia</taxon>
        <taxon>Euthyneura</taxon>
        <taxon>Panpulmonata</taxon>
        <taxon>Sacoglossa</taxon>
        <taxon>Placobranchoidea</taxon>
        <taxon>Plakobranchidae</taxon>
        <taxon>Elysia</taxon>
    </lineage>
</organism>
<dbReference type="InterPro" id="IPR016064">
    <property type="entry name" value="NAD/diacylglycerol_kinase_sf"/>
</dbReference>
<accession>A0AAE1AND6</accession>
<dbReference type="InterPro" id="IPR017438">
    <property type="entry name" value="ATP-NAD_kinase_N"/>
</dbReference>
<feature type="domain" description="DAGKc" evidence="2">
    <location>
        <begin position="192"/>
        <end position="341"/>
    </location>
</feature>
<dbReference type="PANTHER" id="PTHR12358:SF26">
    <property type="entry name" value="CERAMIDE KINASE-LIKE PROTEIN"/>
    <property type="match status" value="1"/>
</dbReference>
<evidence type="ECO:0000313" key="4">
    <source>
        <dbReference type="Proteomes" id="UP001283361"/>
    </source>
</evidence>
<dbReference type="Gene3D" id="3.40.50.10330">
    <property type="entry name" value="Probable inorganic polyphosphate/atp-NAD kinase, domain 1"/>
    <property type="match status" value="1"/>
</dbReference>
<feature type="compositionally biased region" description="Acidic residues" evidence="1">
    <location>
        <begin position="590"/>
        <end position="603"/>
    </location>
</feature>
<dbReference type="Proteomes" id="UP001283361">
    <property type="component" value="Unassembled WGS sequence"/>
</dbReference>
<dbReference type="EMBL" id="JAWDGP010001486">
    <property type="protein sequence ID" value="KAK3791075.1"/>
    <property type="molecule type" value="Genomic_DNA"/>
</dbReference>
<dbReference type="InterPro" id="IPR050187">
    <property type="entry name" value="Lipid_Phosphate_FormReg"/>
</dbReference>
<dbReference type="PANTHER" id="PTHR12358">
    <property type="entry name" value="SPHINGOSINE KINASE"/>
    <property type="match status" value="1"/>
</dbReference>
<comment type="caution">
    <text evidence="3">The sequence shown here is derived from an EMBL/GenBank/DDBJ whole genome shotgun (WGS) entry which is preliminary data.</text>
</comment>
<dbReference type="SMART" id="SM00046">
    <property type="entry name" value="DAGKc"/>
    <property type="match status" value="1"/>
</dbReference>
<evidence type="ECO:0000259" key="2">
    <source>
        <dbReference type="PROSITE" id="PS50146"/>
    </source>
</evidence>
<dbReference type="GO" id="GO:0001729">
    <property type="term" value="F:ceramide kinase activity"/>
    <property type="evidence" value="ECO:0007669"/>
    <property type="project" value="TreeGrafter"/>
</dbReference>
<feature type="compositionally biased region" description="Basic and acidic residues" evidence="1">
    <location>
        <begin position="1"/>
        <end position="10"/>
    </location>
</feature>
<dbReference type="AlphaFoldDB" id="A0AAE1AND6"/>
<sequence length="693" mass="78250">MESSHTKDRVYSFNDDDNGDDVDDIPTLIDDLSKPTTSVVSKPIPVRKETICKIGEEVNKSDAKAVFTIDGEGFDVILSEDKGKIFWSPMSASGRKKSGRKLSGLLRGRRPSLAEKSVEDGIALSSLFGVHIKRRPLANTESGLCQGIVLSMIERKNENSLREKTIFMEHPSEELCTSWEERIMTYIKSFHRRPQTVKLFLQPYAGSKNGRTLFQRTIYPLFQHAGISVDASEIAHNEYVKQALAHLNFDDYDCIACMGGDGTVSQVVDALMNRSQKEKGVDFKTGASAAAAPLPLGIIPTGRINHVAFSLMGVADPITGVLHIIYGNYQPVDVCSIITPEKVCHWGFNCQYGFAGQVLTYLKRYKALGSKRIDASLIKALTKAKLRAYECEIEYIPVENQRKGEQIPCTTGCEICLEASRNDTITDLSTDIVQELDPLNQSFASNTSSVIDLPQDSPWKIVKGKYMNVGLFAIPGRTEMTPQGFSKYTHLSDGTVDLILVKETERKEFVRHLKRHSNSKNQNDFPFIEVIKAKEVRFRPRYPTGWNYNDHDFSEIRYQMEREGSKIQNHESMEVINDLEKANSISTLDISDDEEDDDSDNEDKEPKPQMLGPQYRRTFTEIEVERRRKIARKKEEKQKAREESKMLSIWNIDHQQVKTLELDFKVHHGLLAVCACGVSPHAEYEDVRATCLS</sequence>
<keyword evidence="4" id="KW-1185">Reference proteome</keyword>
<dbReference type="GO" id="GO:0006672">
    <property type="term" value="P:ceramide metabolic process"/>
    <property type="evidence" value="ECO:0007669"/>
    <property type="project" value="TreeGrafter"/>
</dbReference>
<dbReference type="InterPro" id="IPR001206">
    <property type="entry name" value="Diacylglycerol_kinase_cat_dom"/>
</dbReference>
<dbReference type="Gene3D" id="2.60.200.40">
    <property type="match status" value="1"/>
</dbReference>
<evidence type="ECO:0000313" key="3">
    <source>
        <dbReference type="EMBL" id="KAK3791075.1"/>
    </source>
</evidence>
<proteinExistence type="predicted"/>
<reference evidence="3" key="1">
    <citation type="journal article" date="2023" name="G3 (Bethesda)">
        <title>A reference genome for the long-term kleptoplast-retaining sea slug Elysia crispata morphotype clarki.</title>
        <authorList>
            <person name="Eastman K.E."/>
            <person name="Pendleton A.L."/>
            <person name="Shaikh M.A."/>
            <person name="Suttiyut T."/>
            <person name="Ogas R."/>
            <person name="Tomko P."/>
            <person name="Gavelis G."/>
            <person name="Widhalm J.R."/>
            <person name="Wisecaver J.H."/>
        </authorList>
    </citation>
    <scope>NUCLEOTIDE SEQUENCE</scope>
    <source>
        <strain evidence="3">ECLA1</strain>
    </source>
</reference>
<feature type="region of interest" description="Disordered" evidence="1">
    <location>
        <begin position="586"/>
        <end position="613"/>
    </location>
</feature>
<feature type="region of interest" description="Disordered" evidence="1">
    <location>
        <begin position="1"/>
        <end position="21"/>
    </location>
</feature>
<dbReference type="SUPFAM" id="SSF111331">
    <property type="entry name" value="NAD kinase/diacylglycerol kinase-like"/>
    <property type="match status" value="1"/>
</dbReference>
<gene>
    <name evidence="3" type="ORF">RRG08_010479</name>
</gene>
<dbReference type="Pfam" id="PF19280">
    <property type="entry name" value="CERK_C"/>
    <property type="match status" value="1"/>
</dbReference>
<dbReference type="InterPro" id="IPR045363">
    <property type="entry name" value="CERK_C"/>
</dbReference>
<dbReference type="Pfam" id="PF00781">
    <property type="entry name" value="DAGK_cat"/>
    <property type="match status" value="1"/>
</dbReference>
<name>A0AAE1AND6_9GAST</name>
<dbReference type="GO" id="GO:0016020">
    <property type="term" value="C:membrane"/>
    <property type="evidence" value="ECO:0007669"/>
    <property type="project" value="GOC"/>
</dbReference>
<evidence type="ECO:0000256" key="1">
    <source>
        <dbReference type="SAM" id="MobiDB-lite"/>
    </source>
</evidence>
<dbReference type="PROSITE" id="PS50146">
    <property type="entry name" value="DAGK"/>
    <property type="match status" value="1"/>
</dbReference>